<dbReference type="Gene3D" id="2.60.220.50">
    <property type="match status" value="1"/>
</dbReference>
<evidence type="ECO:0000256" key="10">
    <source>
        <dbReference type="ARBA" id="ARBA00023224"/>
    </source>
</evidence>
<dbReference type="Gene3D" id="1.20.1070.10">
    <property type="entry name" value="Rhodopsin 7-helix transmembrane proteins"/>
    <property type="match status" value="1"/>
</dbReference>
<accession>A0A8W8P2P4</accession>
<evidence type="ECO:0000256" key="5">
    <source>
        <dbReference type="ARBA" id="ARBA00022989"/>
    </source>
</evidence>
<evidence type="ECO:0000256" key="2">
    <source>
        <dbReference type="ARBA" id="ARBA00022692"/>
    </source>
</evidence>
<feature type="transmembrane region" description="Helical" evidence="12">
    <location>
        <begin position="717"/>
        <end position="735"/>
    </location>
</feature>
<dbReference type="SMART" id="SM00303">
    <property type="entry name" value="GPS"/>
    <property type="match status" value="1"/>
</dbReference>
<feature type="transmembrane region" description="Helical" evidence="12">
    <location>
        <begin position="552"/>
        <end position="569"/>
    </location>
</feature>
<dbReference type="Pfam" id="PF00002">
    <property type="entry name" value="7tm_2"/>
    <property type="match status" value="1"/>
</dbReference>
<keyword evidence="2 12" id="KW-0812">Transmembrane</keyword>
<dbReference type="SMART" id="SM00008">
    <property type="entry name" value="HormR"/>
    <property type="match status" value="1"/>
</dbReference>
<evidence type="ECO:0000256" key="13">
    <source>
        <dbReference type="SAM" id="SignalP"/>
    </source>
</evidence>
<dbReference type="Gene3D" id="2.60.120.260">
    <property type="entry name" value="Galactose-binding domain-like"/>
    <property type="match status" value="1"/>
</dbReference>
<evidence type="ECO:0000256" key="8">
    <source>
        <dbReference type="ARBA" id="ARBA00023157"/>
    </source>
</evidence>
<keyword evidence="7 12" id="KW-0472">Membrane</keyword>
<protein>
    <submittedName>
        <fullName evidence="17">Uncharacterized protein</fullName>
    </submittedName>
</protein>
<evidence type="ECO:0000256" key="3">
    <source>
        <dbReference type="ARBA" id="ARBA00022729"/>
    </source>
</evidence>
<dbReference type="SUPFAM" id="SSF111418">
    <property type="entry name" value="Hormone receptor domain"/>
    <property type="match status" value="1"/>
</dbReference>
<keyword evidence="10" id="KW-0807">Transducer</keyword>
<feature type="signal peptide" evidence="13">
    <location>
        <begin position="1"/>
        <end position="15"/>
    </location>
</feature>
<dbReference type="InterPro" id="IPR000203">
    <property type="entry name" value="GPS"/>
</dbReference>
<dbReference type="Pfam" id="PF02793">
    <property type="entry name" value="HRM"/>
    <property type="match status" value="1"/>
</dbReference>
<feature type="transmembrane region" description="Helical" evidence="12">
    <location>
        <begin position="628"/>
        <end position="651"/>
    </location>
</feature>
<keyword evidence="6" id="KW-0297">G-protein coupled receptor</keyword>
<comment type="subcellular location">
    <subcellularLocation>
        <location evidence="1">Membrane</location>
        <topology evidence="1">Multi-pass membrane protein</topology>
    </subcellularLocation>
</comment>
<keyword evidence="5 12" id="KW-1133">Transmembrane helix</keyword>
<dbReference type="Gene3D" id="1.25.40.610">
    <property type="match status" value="1"/>
</dbReference>
<evidence type="ECO:0000259" key="15">
    <source>
        <dbReference type="PROSITE" id="PS50227"/>
    </source>
</evidence>
<evidence type="ECO:0000256" key="4">
    <source>
        <dbReference type="ARBA" id="ARBA00022737"/>
    </source>
</evidence>
<evidence type="ECO:0000256" key="9">
    <source>
        <dbReference type="ARBA" id="ARBA00023170"/>
    </source>
</evidence>
<proteinExistence type="predicted"/>
<feature type="transmembrane region" description="Helical" evidence="12">
    <location>
        <begin position="519"/>
        <end position="540"/>
    </location>
</feature>
<dbReference type="Pfam" id="PF01825">
    <property type="entry name" value="GPS"/>
    <property type="match status" value="1"/>
</dbReference>
<feature type="transmembrane region" description="Helical" evidence="12">
    <location>
        <begin position="671"/>
        <end position="696"/>
    </location>
</feature>
<feature type="region of interest" description="Disordered" evidence="11">
    <location>
        <begin position="789"/>
        <end position="823"/>
    </location>
</feature>
<dbReference type="PRINTS" id="PR01694">
    <property type="entry name" value="BAIPRECURSOR"/>
</dbReference>
<dbReference type="GO" id="GO:0005886">
    <property type="term" value="C:plasma membrane"/>
    <property type="evidence" value="ECO:0007669"/>
    <property type="project" value="UniProtKB-SubCell"/>
</dbReference>
<dbReference type="InterPro" id="IPR057244">
    <property type="entry name" value="GAIN_B"/>
</dbReference>
<dbReference type="GO" id="GO:0007166">
    <property type="term" value="P:cell surface receptor signaling pathway"/>
    <property type="evidence" value="ECO:0007669"/>
    <property type="project" value="InterPro"/>
</dbReference>
<evidence type="ECO:0000256" key="11">
    <source>
        <dbReference type="SAM" id="MobiDB-lite"/>
    </source>
</evidence>
<organism evidence="17 18">
    <name type="scientific">Magallana gigas</name>
    <name type="common">Pacific oyster</name>
    <name type="synonym">Crassostrea gigas</name>
    <dbReference type="NCBI Taxonomy" id="29159"/>
    <lineage>
        <taxon>Eukaryota</taxon>
        <taxon>Metazoa</taxon>
        <taxon>Spiralia</taxon>
        <taxon>Lophotrochozoa</taxon>
        <taxon>Mollusca</taxon>
        <taxon>Bivalvia</taxon>
        <taxon>Autobranchia</taxon>
        <taxon>Pteriomorphia</taxon>
        <taxon>Ostreida</taxon>
        <taxon>Ostreoidea</taxon>
        <taxon>Ostreidae</taxon>
        <taxon>Magallana</taxon>
    </lineage>
</organism>
<keyword evidence="9" id="KW-0675">Receptor</keyword>
<dbReference type="InterPro" id="IPR008077">
    <property type="entry name" value="GPCR_2_brain_angio_inhib"/>
</dbReference>
<dbReference type="InterPro" id="IPR036445">
    <property type="entry name" value="GPCR_2_extracell_dom_sf"/>
</dbReference>
<dbReference type="CDD" id="cd15040">
    <property type="entry name" value="7tmB2_Adhesion"/>
    <property type="match status" value="1"/>
</dbReference>
<dbReference type="InterPro" id="IPR046338">
    <property type="entry name" value="GAIN_dom_sf"/>
</dbReference>
<evidence type="ECO:0000259" key="14">
    <source>
        <dbReference type="PROSITE" id="PS50221"/>
    </source>
</evidence>
<dbReference type="PROSITE" id="PS50227">
    <property type="entry name" value="G_PROTEIN_RECEP_F2_3"/>
    <property type="match status" value="1"/>
</dbReference>
<evidence type="ECO:0000313" key="17">
    <source>
        <dbReference type="EnsemblMetazoa" id="G9302.1:cds"/>
    </source>
</evidence>
<feature type="transmembrane region" description="Helical" evidence="12">
    <location>
        <begin position="741"/>
        <end position="764"/>
    </location>
</feature>
<dbReference type="GO" id="GO:0004930">
    <property type="term" value="F:G protein-coupled receptor activity"/>
    <property type="evidence" value="ECO:0007669"/>
    <property type="project" value="UniProtKB-KW"/>
</dbReference>
<dbReference type="Proteomes" id="UP000005408">
    <property type="component" value="Unassembled WGS sequence"/>
</dbReference>
<feature type="domain" description="G-protein coupled receptors family 2 profile 2" evidence="16">
    <location>
        <begin position="516"/>
        <end position="765"/>
    </location>
</feature>
<dbReference type="PANTHER" id="PTHR12011:SF347">
    <property type="entry name" value="FI21270P1-RELATED"/>
    <property type="match status" value="1"/>
</dbReference>
<dbReference type="InterPro" id="IPR001879">
    <property type="entry name" value="GPCR_2_extracellular_dom"/>
</dbReference>
<evidence type="ECO:0000313" key="18">
    <source>
        <dbReference type="Proteomes" id="UP000005408"/>
    </source>
</evidence>
<sequence length="833" mass="92830">MIWILLLRTLICVNAYVNLALKKPTFELNPRTATSIKTSNAVDGLKSNLVYNGGECSLSRSKRSATWWVNLTTVYSINNIRVYMANVTGELNSTIGSYLGFSIYVSNTPNKSDGCPVPGYNGADCNISCYDADCRKSHVQTGTCQGCFGFEDKTSCKYEQMDGIFWSTTISGKTLEEPCPGNQKGVATRLCDENGVWELPNFINCTNEALANASLLLDAIIANETRDEFRIQETVNNTLQLMKNLTSPNSGISAGDLSSSLDVLEKIVTVTNATGSVIEKEVFYAVIDNILSPNNINSWTAVTEKTEKDPSFLLNNMDRFSEIILQNDNITATEFVGSNLELVINRTKIDKTGIRFPDEELNNVSQNSEDILTFLQLPKQAFTATKEIGYIAILYKTMSAILGSDPKRRELKGEQVDKFKQRSFVNSPILSLTTRRDLGVLDPPLNLMFGHIVKNESTEAYAVCVSWDFNLKKWSDERCTVNKTDRRRTVCHCNHLTNFAILMRPYIPVTEDSSFLETMSLVGVALSIAFTFLTSLIYILTWKFIKSDKNFMMLNICGSLVLSYAMFLSSVEQTANEVACVAITAIIHYLFLVTFFSMLGLGVYYFMSITVTYYALHVANNFKSKSRLHWFLGGIWGIPVIITATNLGAFWGKGYHLKSYCWLSIKSGSLYLFIIPVCLISLINIFIIVSLLRVLFASSIVARSSLQRKASSGLRSLGTLLPVLGVTWLFGILAVNDNAVVFQYLFVIVNSLQGVLIFVSHVLFDKKVRQGIRNKYPSFSTIFSFAERGTKETSLGSQSPSTSKSNAPSMKSKVRGEEKEYDEKILAYQSEGI</sequence>
<dbReference type="InterPro" id="IPR017981">
    <property type="entry name" value="GPCR_2-like_7TM"/>
</dbReference>
<feature type="chain" id="PRO_5036496659" evidence="13">
    <location>
        <begin position="16"/>
        <end position="833"/>
    </location>
</feature>
<keyword evidence="18" id="KW-1185">Reference proteome</keyword>
<feature type="transmembrane region" description="Helical" evidence="12">
    <location>
        <begin position="589"/>
        <end position="616"/>
    </location>
</feature>
<keyword evidence="4" id="KW-0677">Repeat</keyword>
<keyword evidence="3 13" id="KW-0732">Signal</keyword>
<dbReference type="PROSITE" id="PS50261">
    <property type="entry name" value="G_PROTEIN_RECEP_F2_4"/>
    <property type="match status" value="1"/>
</dbReference>
<evidence type="ECO:0000256" key="6">
    <source>
        <dbReference type="ARBA" id="ARBA00023040"/>
    </source>
</evidence>
<evidence type="ECO:0000259" key="16">
    <source>
        <dbReference type="PROSITE" id="PS50261"/>
    </source>
</evidence>
<dbReference type="AlphaFoldDB" id="A0A8W8P2P4"/>
<dbReference type="Gene3D" id="4.10.1240.10">
    <property type="entry name" value="GPCR, family 2, extracellular hormone receptor domain"/>
    <property type="match status" value="1"/>
</dbReference>
<dbReference type="PRINTS" id="PR00249">
    <property type="entry name" value="GPCRSECRETIN"/>
</dbReference>
<dbReference type="EnsemblMetazoa" id="G9302.1">
    <property type="protein sequence ID" value="G9302.1:cds"/>
    <property type="gene ID" value="G9302"/>
</dbReference>
<evidence type="ECO:0000256" key="7">
    <source>
        <dbReference type="ARBA" id="ARBA00023136"/>
    </source>
</evidence>
<name>A0A8W8P2P4_MAGGI</name>
<keyword evidence="8" id="KW-1015">Disulfide bond</keyword>
<evidence type="ECO:0000256" key="12">
    <source>
        <dbReference type="SAM" id="Phobius"/>
    </source>
</evidence>
<feature type="compositionally biased region" description="Basic and acidic residues" evidence="11">
    <location>
        <begin position="814"/>
        <end position="823"/>
    </location>
</feature>
<dbReference type="PROSITE" id="PS50221">
    <property type="entry name" value="GAIN_B"/>
    <property type="match status" value="1"/>
</dbReference>
<feature type="domain" description="GAIN-B" evidence="14">
    <location>
        <begin position="319"/>
        <end position="509"/>
    </location>
</feature>
<evidence type="ECO:0000256" key="1">
    <source>
        <dbReference type="ARBA" id="ARBA00004141"/>
    </source>
</evidence>
<feature type="domain" description="G-protein coupled receptors family 2 profile 1" evidence="15">
    <location>
        <begin position="133"/>
        <end position="209"/>
    </location>
</feature>
<dbReference type="InterPro" id="IPR000832">
    <property type="entry name" value="GPCR_2_secretin-like"/>
</dbReference>
<feature type="compositionally biased region" description="Polar residues" evidence="11">
    <location>
        <begin position="792"/>
        <end position="809"/>
    </location>
</feature>
<dbReference type="PANTHER" id="PTHR12011">
    <property type="entry name" value="ADHESION G-PROTEIN COUPLED RECEPTOR"/>
    <property type="match status" value="1"/>
</dbReference>
<reference evidence="17" key="1">
    <citation type="submission" date="2022-08" db="UniProtKB">
        <authorList>
            <consortium name="EnsemblMetazoa"/>
        </authorList>
    </citation>
    <scope>IDENTIFICATION</scope>
    <source>
        <strain evidence="17">05x7-T-G4-1.051#20</strain>
    </source>
</reference>